<reference evidence="3" key="1">
    <citation type="submission" date="2015-09" db="EMBL/GenBank/DDBJ databases">
        <authorList>
            <person name="Daims H."/>
        </authorList>
    </citation>
    <scope>NUCLEOTIDE SEQUENCE [LARGE SCALE GENOMIC DNA]</scope>
</reference>
<protein>
    <submittedName>
        <fullName evidence="2">Putative Imidazolonepropionase</fullName>
        <ecNumber evidence="2">3.5.2.7</ecNumber>
    </submittedName>
</protein>
<dbReference type="OrthoDB" id="9797498at2"/>
<dbReference type="InterPro" id="IPR057744">
    <property type="entry name" value="OTAase-like"/>
</dbReference>
<sequence>MRQGRKPEHRTIAIQRARLIDGSGSTIDQATIVIRGPHIAALGPSRTVTVPPDAMRINGRGLTILPGLIDCHVHLCLGAEPDVVSILESEQPAYTLLKAAKHALRTLEAGITTVRDVGSRDHSIFALKQAIEAGLHPGPRIIGAGQVLCMVGGHARFIGREVQGTEQVREAVAAQVVAGAQVIKVIASGGVLTPGTSPDQAQMTVEELQAAVEEAKRMGRKVAAHAHGATGMANAIRAGARSIEHATLLDDETADLFERHAVYVVPTLSALATTAACRRGCGIPDSALDKARAMTKRHQAGFKLAHRRRLLIAMGTDAGTPFNYHGDNVQELERMMGLGMTPMEAIMASTSQAARLIGIDKEIGTLARGMIADLLVIDGDPLTHIDHLRDRSRILGVMQAGRFVAGPLAQ</sequence>
<dbReference type="STRING" id="1715989.NITINOP_2622"/>
<dbReference type="InterPro" id="IPR032466">
    <property type="entry name" value="Metal_Hydrolase"/>
</dbReference>
<gene>
    <name evidence="2" type="ORF">NITINOP_2622</name>
</gene>
<dbReference type="EMBL" id="LN885086">
    <property type="protein sequence ID" value="CUQ67594.1"/>
    <property type="molecule type" value="Genomic_DNA"/>
</dbReference>
<name>A0A0S4KWL7_9BACT</name>
<dbReference type="SUPFAM" id="SSF51556">
    <property type="entry name" value="Metallo-dependent hydrolases"/>
    <property type="match status" value="1"/>
</dbReference>
<dbReference type="AlphaFoldDB" id="A0A0S4KWL7"/>
<feature type="domain" description="Amidohydrolase-related" evidence="1">
    <location>
        <begin position="63"/>
        <end position="404"/>
    </location>
</feature>
<evidence type="ECO:0000313" key="3">
    <source>
        <dbReference type="Proteomes" id="UP000066284"/>
    </source>
</evidence>
<dbReference type="GO" id="GO:0050480">
    <property type="term" value="F:imidazolonepropionase activity"/>
    <property type="evidence" value="ECO:0007669"/>
    <property type="project" value="UniProtKB-EC"/>
</dbReference>
<evidence type="ECO:0000259" key="1">
    <source>
        <dbReference type="Pfam" id="PF01979"/>
    </source>
</evidence>
<dbReference type="InterPro" id="IPR006680">
    <property type="entry name" value="Amidohydro-rel"/>
</dbReference>
<organism evidence="2 3">
    <name type="scientific">Candidatus Nitrospira inopinata</name>
    <dbReference type="NCBI Taxonomy" id="1715989"/>
    <lineage>
        <taxon>Bacteria</taxon>
        <taxon>Pseudomonadati</taxon>
        <taxon>Nitrospirota</taxon>
        <taxon>Nitrospiria</taxon>
        <taxon>Nitrospirales</taxon>
        <taxon>Nitrospiraceae</taxon>
        <taxon>Nitrospira</taxon>
    </lineage>
</organism>
<dbReference type="Proteomes" id="UP000066284">
    <property type="component" value="Chromosome 1"/>
</dbReference>
<keyword evidence="3" id="KW-1185">Reference proteome</keyword>
<dbReference type="InterPro" id="IPR051781">
    <property type="entry name" value="Metallo-dep_Hydrolase"/>
</dbReference>
<dbReference type="Pfam" id="PF01979">
    <property type="entry name" value="Amidohydro_1"/>
    <property type="match status" value="1"/>
</dbReference>
<dbReference type="InterPro" id="IPR011059">
    <property type="entry name" value="Metal-dep_hydrolase_composite"/>
</dbReference>
<dbReference type="CDD" id="cd01299">
    <property type="entry name" value="Met_dep_hydrolase_A"/>
    <property type="match status" value="1"/>
</dbReference>
<dbReference type="PANTHER" id="PTHR43135:SF3">
    <property type="entry name" value="ALPHA-D-RIBOSE 1-METHYLPHOSPHONATE 5-TRIPHOSPHATE DIPHOSPHATASE"/>
    <property type="match status" value="1"/>
</dbReference>
<dbReference type="RefSeq" id="WP_062486197.1">
    <property type="nucleotide sequence ID" value="NZ_LN885086.1"/>
</dbReference>
<dbReference type="Gene3D" id="2.30.40.10">
    <property type="entry name" value="Urease, subunit C, domain 1"/>
    <property type="match status" value="1"/>
</dbReference>
<dbReference type="KEGG" id="nio:NITINOP_2622"/>
<keyword evidence="2" id="KW-0378">Hydrolase</keyword>
<dbReference type="SUPFAM" id="SSF51338">
    <property type="entry name" value="Composite domain of metallo-dependent hydrolases"/>
    <property type="match status" value="1"/>
</dbReference>
<dbReference type="Gene3D" id="3.20.20.140">
    <property type="entry name" value="Metal-dependent hydrolases"/>
    <property type="match status" value="1"/>
</dbReference>
<evidence type="ECO:0000313" key="2">
    <source>
        <dbReference type="EMBL" id="CUQ67594.1"/>
    </source>
</evidence>
<proteinExistence type="predicted"/>
<dbReference type="PANTHER" id="PTHR43135">
    <property type="entry name" value="ALPHA-D-RIBOSE 1-METHYLPHOSPHONATE 5-TRIPHOSPHATE DIPHOSPHATASE"/>
    <property type="match status" value="1"/>
</dbReference>
<dbReference type="EC" id="3.5.2.7" evidence="2"/>
<accession>A0A0S4KWL7</accession>